<dbReference type="Pfam" id="PF02347">
    <property type="entry name" value="GDC-P"/>
    <property type="match status" value="1"/>
</dbReference>
<organism evidence="6 7">
    <name type="scientific">Candidatus Vagococcus giribetii</name>
    <dbReference type="NCBI Taxonomy" id="2230876"/>
    <lineage>
        <taxon>Bacteria</taxon>
        <taxon>Bacillati</taxon>
        <taxon>Bacillota</taxon>
        <taxon>Bacilli</taxon>
        <taxon>Lactobacillales</taxon>
        <taxon>Enterococcaceae</taxon>
        <taxon>Vagococcus</taxon>
    </lineage>
</organism>
<evidence type="ECO:0000313" key="7">
    <source>
        <dbReference type="Proteomes" id="UP000664857"/>
    </source>
</evidence>
<dbReference type="PANTHER" id="PTHR42806">
    <property type="entry name" value="GLYCINE CLEAVAGE SYSTEM P-PROTEIN"/>
    <property type="match status" value="1"/>
</dbReference>
<evidence type="ECO:0000259" key="5">
    <source>
        <dbReference type="Pfam" id="PF02347"/>
    </source>
</evidence>
<dbReference type="Gene3D" id="3.40.640.10">
    <property type="entry name" value="Type I PLP-dependent aspartate aminotransferase-like (Major domain)"/>
    <property type="match status" value="1"/>
</dbReference>
<protein>
    <recommendedName>
        <fullName evidence="4">Probable glycine dehydrogenase (decarboxylating) subunit 1</fullName>
        <ecNumber evidence="4">1.4.4.2</ecNumber>
    </recommendedName>
    <alternativeName>
        <fullName evidence="4">Glycine cleavage system P-protein subunit 1</fullName>
    </alternativeName>
    <alternativeName>
        <fullName evidence="4">Glycine decarboxylase subunit 1</fullName>
    </alternativeName>
    <alternativeName>
        <fullName evidence="4">Glycine dehydrogenase (aminomethyl-transferring) subunit 1</fullName>
    </alternativeName>
</protein>
<evidence type="ECO:0000256" key="2">
    <source>
        <dbReference type="ARBA" id="ARBA00023002"/>
    </source>
</evidence>
<evidence type="ECO:0000313" key="6">
    <source>
        <dbReference type="EMBL" id="MBO0476761.1"/>
    </source>
</evidence>
<accession>A0ABS3HSN1</accession>
<comment type="function">
    <text evidence="1 4">The glycine cleavage system catalyzes the degradation of glycine. The P protein binds the alpha-amino group of glycine through its pyridoxal phosphate cofactor; CO(2) is released and the remaining methylamine moiety is then transferred to the lipoamide cofactor of the H protein.</text>
</comment>
<dbReference type="CDD" id="cd00613">
    <property type="entry name" value="GDC-P"/>
    <property type="match status" value="1"/>
</dbReference>
<dbReference type="InterPro" id="IPR020581">
    <property type="entry name" value="GDC_P"/>
</dbReference>
<comment type="catalytic activity">
    <reaction evidence="3 4">
        <text>N(6)-[(R)-lipoyl]-L-lysyl-[glycine-cleavage complex H protein] + glycine + H(+) = N(6)-[(R)-S(8)-aminomethyldihydrolipoyl]-L-lysyl-[glycine-cleavage complex H protein] + CO2</text>
        <dbReference type="Rhea" id="RHEA:24304"/>
        <dbReference type="Rhea" id="RHEA-COMP:10494"/>
        <dbReference type="Rhea" id="RHEA-COMP:10495"/>
        <dbReference type="ChEBI" id="CHEBI:15378"/>
        <dbReference type="ChEBI" id="CHEBI:16526"/>
        <dbReference type="ChEBI" id="CHEBI:57305"/>
        <dbReference type="ChEBI" id="CHEBI:83099"/>
        <dbReference type="ChEBI" id="CHEBI:83143"/>
        <dbReference type="EC" id="1.4.4.2"/>
    </reaction>
</comment>
<dbReference type="Gene3D" id="3.90.1150.10">
    <property type="entry name" value="Aspartate Aminotransferase, domain 1"/>
    <property type="match status" value="1"/>
</dbReference>
<dbReference type="NCBIfam" id="NF001696">
    <property type="entry name" value="PRK00451.1"/>
    <property type="match status" value="1"/>
</dbReference>
<keyword evidence="2 4" id="KW-0560">Oxidoreductase</keyword>
<evidence type="ECO:0000256" key="3">
    <source>
        <dbReference type="ARBA" id="ARBA00049026"/>
    </source>
</evidence>
<dbReference type="InterPro" id="IPR049315">
    <property type="entry name" value="GDC-P_N"/>
</dbReference>
<evidence type="ECO:0000256" key="4">
    <source>
        <dbReference type="HAMAP-Rule" id="MF_00712"/>
    </source>
</evidence>
<dbReference type="InterPro" id="IPR023010">
    <property type="entry name" value="GcvPA"/>
</dbReference>
<reference evidence="6 7" key="1">
    <citation type="submission" date="2021-03" db="EMBL/GenBank/DDBJ databases">
        <title>Enterococcal diversity collection.</title>
        <authorList>
            <person name="Gilmore M.S."/>
            <person name="Schwartzman J."/>
            <person name="Van Tyne D."/>
            <person name="Martin M."/>
            <person name="Earl A.M."/>
            <person name="Manson A.L."/>
            <person name="Straub T."/>
            <person name="Salamzade R."/>
            <person name="Saavedra J."/>
            <person name="Lebreton F."/>
            <person name="Prichula J."/>
            <person name="Schaufler K."/>
            <person name="Gaca A."/>
            <person name="Sgardioli B."/>
            <person name="Wagenaar J."/>
            <person name="Strong T."/>
        </authorList>
    </citation>
    <scope>NUCLEOTIDE SEQUENCE [LARGE SCALE GENOMIC DNA]</scope>
    <source>
        <strain evidence="6 7">DIV0080</strain>
    </source>
</reference>
<dbReference type="EMBL" id="JAFLVX010000018">
    <property type="protein sequence ID" value="MBO0476761.1"/>
    <property type="molecule type" value="Genomic_DNA"/>
</dbReference>
<dbReference type="GO" id="GO:0004375">
    <property type="term" value="F:glycine dehydrogenase (decarboxylating) activity"/>
    <property type="evidence" value="ECO:0007669"/>
    <property type="project" value="UniProtKB-EC"/>
</dbReference>
<comment type="caution">
    <text evidence="6">The sequence shown here is derived from an EMBL/GenBank/DDBJ whole genome shotgun (WGS) entry which is preliminary data.</text>
</comment>
<proteinExistence type="inferred from homology"/>
<dbReference type="EC" id="1.4.4.2" evidence="4"/>
<gene>
    <name evidence="4 6" type="primary">gcvPA</name>
    <name evidence="6" type="ORF">DOK76_06745</name>
</gene>
<dbReference type="SUPFAM" id="SSF53383">
    <property type="entry name" value="PLP-dependent transferases"/>
    <property type="match status" value="1"/>
</dbReference>
<name>A0ABS3HSN1_9ENTE</name>
<feature type="domain" description="Glycine cleavage system P-protein N-terminal" evidence="5">
    <location>
        <begin position="5"/>
        <end position="434"/>
    </location>
</feature>
<dbReference type="PIRSF" id="PIRSF006815">
    <property type="entry name" value="GcvPA"/>
    <property type="match status" value="1"/>
</dbReference>
<dbReference type="RefSeq" id="WP_206966087.1">
    <property type="nucleotide sequence ID" value="NZ_JAFLVX010000018.1"/>
</dbReference>
<dbReference type="PANTHER" id="PTHR42806:SF1">
    <property type="entry name" value="GLYCINE DEHYDROGENASE (DECARBOXYLATING)"/>
    <property type="match status" value="1"/>
</dbReference>
<dbReference type="InterPro" id="IPR015421">
    <property type="entry name" value="PyrdxlP-dep_Trfase_major"/>
</dbReference>
<keyword evidence="7" id="KW-1185">Reference proteome</keyword>
<dbReference type="InterPro" id="IPR015424">
    <property type="entry name" value="PyrdxlP-dep_Trfase"/>
</dbReference>
<dbReference type="HAMAP" id="MF_00712">
    <property type="entry name" value="GcvPA"/>
    <property type="match status" value="1"/>
</dbReference>
<sequence>MGKYNYIPSSKDEQKEILNILGLTSVEELFEEIPEELKIKELNIPSGKSEVEVRRIMESLAKKNQVFSSIFRGAGSYNHYIPSIVKQITSKEEFLTAYTPYQAEISQGILQSIFEFQTMVTELTGLPVSNASVYDGSSAAAEAVNMCIDRRRKKALVSATSHPMTIQTIQTYCHAMGTEVVIVPAKDGVTDKEALVSLMDEGTACFYVEQPNFYGCLEECEVISELVHENKSKMIMGINPITTAVLKTPFECGADIATGEGQPLGLPMNFGGPYLGFMATTEKMMRKLPGRIVGQTVDKDGERAFVLTLQAREQHIRREKASSNICSNQAHCALTASVYLSAMGPNGLREVAEQCYSKAHYLQVRLAEIGGFDLVYSSEFFHEFVTTTPIEATELTKKLQEKGVLGGLPVEGNLLWCVTELCQKEDIDQLVSTLKEVTNG</sequence>
<dbReference type="InterPro" id="IPR015422">
    <property type="entry name" value="PyrdxlP-dep_Trfase_small"/>
</dbReference>
<comment type="similarity">
    <text evidence="4">Belongs to the GcvP family. N-terminal subunit subfamily.</text>
</comment>
<evidence type="ECO:0000256" key="1">
    <source>
        <dbReference type="ARBA" id="ARBA00003788"/>
    </source>
</evidence>
<dbReference type="Proteomes" id="UP000664857">
    <property type="component" value="Unassembled WGS sequence"/>
</dbReference>
<comment type="subunit">
    <text evidence="4">The glycine cleavage system is composed of four proteins: P, T, L and H. In this organism, the P 'protein' is a heterodimer of two subunits.</text>
</comment>